<name>A0AAE0WFP0_9PEZI</name>
<dbReference type="InterPro" id="IPR014001">
    <property type="entry name" value="Helicase_ATP-bd"/>
</dbReference>
<dbReference type="InterPro" id="IPR027417">
    <property type="entry name" value="P-loop_NTPase"/>
</dbReference>
<evidence type="ECO:0000256" key="1">
    <source>
        <dbReference type="ARBA" id="ARBA00022741"/>
    </source>
</evidence>
<keyword evidence="9" id="KW-1185">Reference proteome</keyword>
<feature type="compositionally biased region" description="Basic and acidic residues" evidence="5">
    <location>
        <begin position="317"/>
        <end position="327"/>
    </location>
</feature>
<feature type="coiled-coil region" evidence="4">
    <location>
        <begin position="1223"/>
        <end position="1265"/>
    </location>
</feature>
<dbReference type="PANTHER" id="PTHR45626">
    <property type="entry name" value="TRANSCRIPTION TERMINATION FACTOR 2-RELATED"/>
    <property type="match status" value="1"/>
</dbReference>
<organism evidence="8 9">
    <name type="scientific">Recurvomyces mirabilis</name>
    <dbReference type="NCBI Taxonomy" id="574656"/>
    <lineage>
        <taxon>Eukaryota</taxon>
        <taxon>Fungi</taxon>
        <taxon>Dikarya</taxon>
        <taxon>Ascomycota</taxon>
        <taxon>Pezizomycotina</taxon>
        <taxon>Dothideomycetes</taxon>
        <taxon>Dothideomycetidae</taxon>
        <taxon>Mycosphaerellales</taxon>
        <taxon>Teratosphaeriaceae</taxon>
        <taxon>Recurvomyces</taxon>
    </lineage>
</organism>
<keyword evidence="3" id="KW-0067">ATP-binding</keyword>
<feature type="coiled-coil region" evidence="4">
    <location>
        <begin position="1059"/>
        <end position="1086"/>
    </location>
</feature>
<proteinExistence type="predicted"/>
<dbReference type="Gene3D" id="3.40.50.300">
    <property type="entry name" value="P-loop containing nucleotide triphosphate hydrolases"/>
    <property type="match status" value="1"/>
</dbReference>
<evidence type="ECO:0000256" key="2">
    <source>
        <dbReference type="ARBA" id="ARBA00022801"/>
    </source>
</evidence>
<dbReference type="Proteomes" id="UP001274830">
    <property type="component" value="Unassembled WGS sequence"/>
</dbReference>
<dbReference type="CDD" id="cd18793">
    <property type="entry name" value="SF2_C_SNF"/>
    <property type="match status" value="1"/>
</dbReference>
<evidence type="ECO:0000313" key="8">
    <source>
        <dbReference type="EMBL" id="KAK3671563.1"/>
    </source>
</evidence>
<dbReference type="GO" id="GO:0006281">
    <property type="term" value="P:DNA repair"/>
    <property type="evidence" value="ECO:0007669"/>
    <property type="project" value="TreeGrafter"/>
</dbReference>
<keyword evidence="2" id="KW-0378">Hydrolase</keyword>
<dbReference type="Gene3D" id="3.40.50.10810">
    <property type="entry name" value="Tandem AAA-ATPase domain"/>
    <property type="match status" value="1"/>
</dbReference>
<dbReference type="AlphaFoldDB" id="A0AAE0WFP0"/>
<dbReference type="PANTHER" id="PTHR45626:SF52">
    <property type="entry name" value="SINGLE-STRANDED DNA-DEPENDENT ATPASE (EUROFUNG)"/>
    <property type="match status" value="1"/>
</dbReference>
<feature type="compositionally biased region" description="Low complexity" evidence="5">
    <location>
        <begin position="199"/>
        <end position="211"/>
    </location>
</feature>
<dbReference type="SMART" id="SM00490">
    <property type="entry name" value="HELICc"/>
    <property type="match status" value="1"/>
</dbReference>
<dbReference type="EMBL" id="JAUTXT010000041">
    <property type="protein sequence ID" value="KAK3671563.1"/>
    <property type="molecule type" value="Genomic_DNA"/>
</dbReference>
<evidence type="ECO:0000256" key="4">
    <source>
        <dbReference type="SAM" id="Coils"/>
    </source>
</evidence>
<accession>A0AAE0WFP0</accession>
<evidence type="ECO:0000259" key="6">
    <source>
        <dbReference type="PROSITE" id="PS51192"/>
    </source>
</evidence>
<feature type="domain" description="Helicase C-terminal" evidence="7">
    <location>
        <begin position="1092"/>
        <end position="1267"/>
    </location>
</feature>
<dbReference type="SMART" id="SM00487">
    <property type="entry name" value="DEXDc"/>
    <property type="match status" value="1"/>
</dbReference>
<dbReference type="GO" id="GO:0008094">
    <property type="term" value="F:ATP-dependent activity, acting on DNA"/>
    <property type="evidence" value="ECO:0007669"/>
    <property type="project" value="TreeGrafter"/>
</dbReference>
<dbReference type="InterPro" id="IPR038718">
    <property type="entry name" value="SNF2-like_sf"/>
</dbReference>
<evidence type="ECO:0000256" key="3">
    <source>
        <dbReference type="ARBA" id="ARBA00022840"/>
    </source>
</evidence>
<dbReference type="PROSITE" id="PS51194">
    <property type="entry name" value="HELICASE_CTER"/>
    <property type="match status" value="1"/>
</dbReference>
<dbReference type="PROSITE" id="PS51192">
    <property type="entry name" value="HELICASE_ATP_BIND_1"/>
    <property type="match status" value="1"/>
</dbReference>
<feature type="compositionally biased region" description="Gly residues" evidence="5">
    <location>
        <begin position="1"/>
        <end position="10"/>
    </location>
</feature>
<gene>
    <name evidence="8" type="primary">ssr2_1</name>
    <name evidence="8" type="ORF">LTR78_008485</name>
</gene>
<keyword evidence="4" id="KW-0175">Coiled coil</keyword>
<dbReference type="GO" id="GO:0005524">
    <property type="term" value="F:ATP binding"/>
    <property type="evidence" value="ECO:0007669"/>
    <property type="project" value="UniProtKB-KW"/>
</dbReference>
<reference evidence="8" key="1">
    <citation type="submission" date="2023-07" db="EMBL/GenBank/DDBJ databases">
        <title>Black Yeasts Isolated from many extreme environments.</title>
        <authorList>
            <person name="Coleine C."/>
            <person name="Stajich J.E."/>
            <person name="Selbmann L."/>
        </authorList>
    </citation>
    <scope>NUCLEOTIDE SEQUENCE</scope>
    <source>
        <strain evidence="8">CCFEE 5485</strain>
    </source>
</reference>
<dbReference type="Pfam" id="PF00176">
    <property type="entry name" value="SNF2-rel_dom"/>
    <property type="match status" value="1"/>
</dbReference>
<protein>
    <submittedName>
        <fullName evidence="8">SWI/SNF and RSC complex subunit Ssr2</fullName>
    </submittedName>
</protein>
<feature type="region of interest" description="Disordered" evidence="5">
    <location>
        <begin position="179"/>
        <end position="341"/>
    </location>
</feature>
<feature type="compositionally biased region" description="Polar residues" evidence="5">
    <location>
        <begin position="12"/>
        <end position="21"/>
    </location>
</feature>
<evidence type="ECO:0000256" key="5">
    <source>
        <dbReference type="SAM" id="MobiDB-lite"/>
    </source>
</evidence>
<dbReference type="InterPro" id="IPR049730">
    <property type="entry name" value="SNF2/RAD54-like_C"/>
</dbReference>
<evidence type="ECO:0000259" key="7">
    <source>
        <dbReference type="PROSITE" id="PS51194"/>
    </source>
</evidence>
<comment type="caution">
    <text evidence="8">The sequence shown here is derived from an EMBL/GenBank/DDBJ whole genome shotgun (WGS) entry which is preliminary data.</text>
</comment>
<dbReference type="InterPro" id="IPR000330">
    <property type="entry name" value="SNF2_N"/>
</dbReference>
<sequence>MAPFGFGGGQWSDWNPFSNNTRQPPQGQRRPQPYDEQFVPQQLPAATQYSDSPNRQLMDRNTLNAANFDNQNTPPIGPSKRNNGPYGDVIYNSSTHGYNSHNLDVFGQGAVNPSIRPPTTINPQHLHHYPSQYVQQPSIQHARRERTPEQNLYQAPQTYAHPQQQHIPQVYNLTSLGPAQSRKPARLTTPPRQASKPISPSTPTSAQSSTPNVVTPRWHARDLLPGRGVNAAGPTSAALTQGVAKDNQSATGEAQDQEDVGMSHFLGNIHRITNRGEAPQQRKRKTESNGDEEGSPEPKKSKSTFHGIASGGQLGRQLKEDREKKAAESGPAAGAIDLTNDDEELVVTGEKKIPERGNDDKEICLGVIQGKASISRIPNYSTKACKAIGDESWPMTKVEYRRQPSQNSRIELLDRGGGKVVGFIDMKLASALCPLLDGQSRLRVSIRLQPWKRTKHAHTPGQAVSEYVNIIVILHCPRRFGLQIGKFLSQRQIFLNTPASAGIYVGSEIDVPGLRPTGMGPGAGDRRPQTQAIVKGRTQEEMTREAEVLFDKIRHDDLPRRQANEDFIKQPLMDHQQQALSFLYDHETYNDDDKIDDSAFSLWKPNVNHRGDRTWVHHITDQEIRHKPKPVKGGILADMMGLGKTLSILALIAETEAQAEVFGETGAPAELEGVERNARTTLIICPKSVMSNWEEQIRAHVKRDMFSWYFYHGSKRSRDIDELAEYDIILTTYDTVAADSKSKAGTLGAINWFRIVLDEAHTIRNQTTYQAKACIELLADRRWAVTGTPVQNGLNDLAALIKFLRVEPFSDTQSWNQYILSPLKSGNANAIAHLRLLVDGITLRRMKDKIGLPHRNEYEVVLTLPDEERKIYERIASQSSQQMSLMTGGHTHRMKGKAYAHMLRLIDRMRRFCAHGLDMFNDEDRKEIEEGMNADNAISIIDLGDDPTLGPYEFISPKAALEHLQLMIESNNDQCDRCGEILLDQDDKDQLEGDSDEEGDSDDLIGHLTSCFHLLCRQCKTPYIQDAEKTMTADKRHTCVLCQQYQRFGLFDYYRSALRDHIEDKRQSVKKRRQRAEQRMENYEKPSIKVQCLIEDLRKAEEETNRLPPDEPPIRSVVFSQWTSYLDLIELALIEEGIGFVRLDGTMTVKQRSAVLTQFKTLATTTVILVSIKAGGQGLNFTQANHVYMMEPQYNPGVEQQAIDRVHRLGQKREVFISHYLIKDSIEQKIQVLQKRKEDLARLTLERKMDKAEKAKQRIDDLKDLFR</sequence>
<feature type="region of interest" description="Disordered" evidence="5">
    <location>
        <begin position="1"/>
        <end position="93"/>
    </location>
</feature>
<dbReference type="GO" id="GO:0016787">
    <property type="term" value="F:hydrolase activity"/>
    <property type="evidence" value="ECO:0007669"/>
    <property type="project" value="UniProtKB-KW"/>
</dbReference>
<dbReference type="SUPFAM" id="SSF52540">
    <property type="entry name" value="P-loop containing nucleoside triphosphate hydrolases"/>
    <property type="match status" value="2"/>
</dbReference>
<dbReference type="InterPro" id="IPR050628">
    <property type="entry name" value="SNF2_RAD54_helicase_TF"/>
</dbReference>
<dbReference type="CDD" id="cd18008">
    <property type="entry name" value="DEXDc_SHPRH-like"/>
    <property type="match status" value="1"/>
</dbReference>
<dbReference type="InterPro" id="IPR001650">
    <property type="entry name" value="Helicase_C-like"/>
</dbReference>
<dbReference type="GO" id="GO:0005634">
    <property type="term" value="C:nucleus"/>
    <property type="evidence" value="ECO:0007669"/>
    <property type="project" value="TreeGrafter"/>
</dbReference>
<feature type="compositionally biased region" description="Polar residues" evidence="5">
    <location>
        <begin position="44"/>
        <end position="74"/>
    </location>
</feature>
<dbReference type="Pfam" id="PF00271">
    <property type="entry name" value="Helicase_C"/>
    <property type="match status" value="1"/>
</dbReference>
<feature type="compositionally biased region" description="Low complexity" evidence="5">
    <location>
        <begin position="22"/>
        <end position="31"/>
    </location>
</feature>
<keyword evidence="1" id="KW-0547">Nucleotide-binding</keyword>
<evidence type="ECO:0000313" key="9">
    <source>
        <dbReference type="Proteomes" id="UP001274830"/>
    </source>
</evidence>
<feature type="domain" description="Helicase ATP-binding" evidence="6">
    <location>
        <begin position="625"/>
        <end position="807"/>
    </location>
</feature>